<evidence type="ECO:0000313" key="2">
    <source>
        <dbReference type="Proteomes" id="UP000479710"/>
    </source>
</evidence>
<dbReference type="EMBL" id="SPHZ02000006">
    <property type="protein sequence ID" value="KAF0913354.1"/>
    <property type="molecule type" value="Genomic_DNA"/>
</dbReference>
<evidence type="ECO:0000313" key="1">
    <source>
        <dbReference type="EMBL" id="KAF0913354.1"/>
    </source>
</evidence>
<accession>A0A6G1DMN1</accession>
<dbReference type="AlphaFoldDB" id="A0A6G1DMN1"/>
<gene>
    <name evidence="1" type="ORF">E2562_022156</name>
</gene>
<comment type="caution">
    <text evidence="1">The sequence shown here is derived from an EMBL/GenBank/DDBJ whole genome shotgun (WGS) entry which is preliminary data.</text>
</comment>
<keyword evidence="2" id="KW-1185">Reference proteome</keyword>
<protein>
    <submittedName>
        <fullName evidence="1">Uncharacterized protein</fullName>
    </submittedName>
</protein>
<reference evidence="1 2" key="1">
    <citation type="submission" date="2019-11" db="EMBL/GenBank/DDBJ databases">
        <title>Whole genome sequence of Oryza granulata.</title>
        <authorList>
            <person name="Li W."/>
        </authorList>
    </citation>
    <scope>NUCLEOTIDE SEQUENCE [LARGE SCALE GENOMIC DNA]</scope>
    <source>
        <strain evidence="2">cv. Menghai</strain>
        <tissue evidence="1">Leaf</tissue>
    </source>
</reference>
<dbReference type="Proteomes" id="UP000479710">
    <property type="component" value="Unassembled WGS sequence"/>
</dbReference>
<name>A0A6G1DMN1_9ORYZ</name>
<proteinExistence type="predicted"/>
<organism evidence="1 2">
    <name type="scientific">Oryza meyeriana var. granulata</name>
    <dbReference type="NCBI Taxonomy" id="110450"/>
    <lineage>
        <taxon>Eukaryota</taxon>
        <taxon>Viridiplantae</taxon>
        <taxon>Streptophyta</taxon>
        <taxon>Embryophyta</taxon>
        <taxon>Tracheophyta</taxon>
        <taxon>Spermatophyta</taxon>
        <taxon>Magnoliopsida</taxon>
        <taxon>Liliopsida</taxon>
        <taxon>Poales</taxon>
        <taxon>Poaceae</taxon>
        <taxon>BOP clade</taxon>
        <taxon>Oryzoideae</taxon>
        <taxon>Oryzeae</taxon>
        <taxon>Oryzinae</taxon>
        <taxon>Oryza</taxon>
        <taxon>Oryza meyeriana</taxon>
    </lineage>
</organism>
<sequence>MTHDWTYVISFSAQQHHCKGGAGDVIPSSTAASYPSSSSLQFADSVMVASSSAVIHDGVSCGMVSAASNCGGGACAPAVCSNGSHGLSMIKNWLRGQPALAPQLQRVESAATKGAHASQA</sequence>